<comment type="caution">
    <text evidence="1">The sequence shown here is derived from an EMBL/GenBank/DDBJ whole genome shotgun (WGS) entry which is preliminary data.</text>
</comment>
<proteinExistence type="predicted"/>
<accession>A0A2P6PNB5</accession>
<dbReference type="EMBL" id="PDCK01000044">
    <property type="protein sequence ID" value="PRQ23428.1"/>
    <property type="molecule type" value="Genomic_DNA"/>
</dbReference>
<dbReference type="AlphaFoldDB" id="A0A2P6PNB5"/>
<reference evidence="1 2" key="1">
    <citation type="journal article" date="2018" name="Nat. Genet.">
        <title>The Rosa genome provides new insights in the design of modern roses.</title>
        <authorList>
            <person name="Bendahmane M."/>
        </authorList>
    </citation>
    <scope>NUCLEOTIDE SEQUENCE [LARGE SCALE GENOMIC DNA]</scope>
    <source>
        <strain evidence="2">cv. Old Blush</strain>
    </source>
</reference>
<name>A0A2P6PNB5_ROSCH</name>
<dbReference type="Gramene" id="PRQ23428">
    <property type="protein sequence ID" value="PRQ23428"/>
    <property type="gene ID" value="RchiOBHm_Chr6g0261251"/>
</dbReference>
<evidence type="ECO:0000313" key="1">
    <source>
        <dbReference type="EMBL" id="PRQ23428.1"/>
    </source>
</evidence>
<keyword evidence="2" id="KW-1185">Reference proteome</keyword>
<gene>
    <name evidence="1" type="ORF">RchiOBHm_Chr6g0261251</name>
</gene>
<sequence>MNPSKLLGLRERCPQAWRLCTFLHSQWQAISASSLRSYQSSTAVVVSHHPLSFSERLQQEQSCIAGLVLPIQLAFGGRSFPIALCREEFPVRSIFEVGRLRPKRGLLKTVSGGCITEGVKGQGYPLWSETATESSPARVGGVAILASSVDQLGDVLFQFIRSNALPKLLSSINIGGATSCFKKGRRCCYSDR</sequence>
<dbReference type="Proteomes" id="UP000238479">
    <property type="component" value="Chromosome 6"/>
</dbReference>
<protein>
    <submittedName>
        <fullName evidence="1">Uncharacterized protein</fullName>
    </submittedName>
</protein>
<organism evidence="1 2">
    <name type="scientific">Rosa chinensis</name>
    <name type="common">China rose</name>
    <dbReference type="NCBI Taxonomy" id="74649"/>
    <lineage>
        <taxon>Eukaryota</taxon>
        <taxon>Viridiplantae</taxon>
        <taxon>Streptophyta</taxon>
        <taxon>Embryophyta</taxon>
        <taxon>Tracheophyta</taxon>
        <taxon>Spermatophyta</taxon>
        <taxon>Magnoliopsida</taxon>
        <taxon>eudicotyledons</taxon>
        <taxon>Gunneridae</taxon>
        <taxon>Pentapetalae</taxon>
        <taxon>rosids</taxon>
        <taxon>fabids</taxon>
        <taxon>Rosales</taxon>
        <taxon>Rosaceae</taxon>
        <taxon>Rosoideae</taxon>
        <taxon>Rosoideae incertae sedis</taxon>
        <taxon>Rosa</taxon>
    </lineage>
</organism>
<evidence type="ECO:0000313" key="2">
    <source>
        <dbReference type="Proteomes" id="UP000238479"/>
    </source>
</evidence>